<sequence>MEALATVDRLATRLGIDLPTGSTDRARAEDCLWSASVRARVIAEREWADPTNPLDPDGPVPESVVDVVLMAAMRMYRNPDRFIVNQAGSFQATLPQADFTAGDIFLRAEVALLEKARPRPRTFWTIQQTREDSIGPADSVWGYPPIGEPMPVFGDD</sequence>
<evidence type="ECO:0000313" key="2">
    <source>
        <dbReference type="Proteomes" id="UP000261731"/>
    </source>
</evidence>
<gene>
    <name evidence="1" type="primary">17</name>
    <name evidence="1" type="ORF">SEA_NEVILLE_17</name>
</gene>
<dbReference type="GeneID" id="70080392"/>
<protein>
    <submittedName>
        <fullName evidence="1">Head-to-tail adaptor</fullName>
    </submittedName>
</protein>
<dbReference type="KEGG" id="vg:70080392"/>
<dbReference type="RefSeq" id="YP_010245873.1">
    <property type="nucleotide sequence ID" value="NC_060131.1"/>
</dbReference>
<name>A0A385E0X1_9CAUD</name>
<organism evidence="1 2">
    <name type="scientific">Gordonia phage Neville</name>
    <dbReference type="NCBI Taxonomy" id="2301693"/>
    <lineage>
        <taxon>Viruses</taxon>
        <taxon>Duplodnaviria</taxon>
        <taxon>Heunggongvirae</taxon>
        <taxon>Uroviricota</taxon>
        <taxon>Caudoviricetes</taxon>
        <taxon>Deeyouvirinae</taxon>
        <taxon>Nevillevirus</taxon>
        <taxon>Nevillevirus neville</taxon>
    </lineage>
</organism>
<evidence type="ECO:0000313" key="1">
    <source>
        <dbReference type="EMBL" id="AXQ64389.1"/>
    </source>
</evidence>
<dbReference type="EMBL" id="MH651182">
    <property type="protein sequence ID" value="AXQ64389.1"/>
    <property type="molecule type" value="Genomic_DNA"/>
</dbReference>
<reference evidence="1 2" key="1">
    <citation type="submission" date="2018-07" db="EMBL/GenBank/DDBJ databases">
        <authorList>
            <person name="Bragdon E."/>
            <person name="Orellana H."/>
            <person name="Sterchele H."/>
            <person name="Molloy S.D."/>
            <person name="Garlena R.A."/>
            <person name="Russell D.A."/>
            <person name="Pope W.H."/>
            <person name="Jacobs-Sera D."/>
            <person name="Hatfull G.F."/>
        </authorList>
    </citation>
    <scope>NUCLEOTIDE SEQUENCE [LARGE SCALE GENOMIC DNA]</scope>
</reference>
<keyword evidence="2" id="KW-1185">Reference proteome</keyword>
<proteinExistence type="predicted"/>
<accession>A0A385E0X1</accession>
<dbReference type="Proteomes" id="UP000261731">
    <property type="component" value="Segment"/>
</dbReference>